<name>A0AAW8NPV7_9GAMM</name>
<evidence type="ECO:0000313" key="5">
    <source>
        <dbReference type="Proteomes" id="UP001271263"/>
    </source>
</evidence>
<reference evidence="2" key="2">
    <citation type="submission" date="2022-11" db="EMBL/GenBank/DDBJ databases">
        <title>Prophages regulate Shewanella fidelis motility and biofilm formation: implications for gut colonization dynamics in Ciona robusta.</title>
        <authorList>
            <person name="Natarajan O."/>
            <person name="Gibboney S.L."/>
            <person name="Young M.N."/>
            <person name="Lim S.J."/>
            <person name="Pluta N."/>
            <person name="Atkinson C.G.F."/>
            <person name="Leigh B.A."/>
            <person name="Liberti A."/>
            <person name="Kees E."/>
            <person name="Breitbart M."/>
            <person name="Gralnick J."/>
            <person name="Dishaw L.J."/>
        </authorList>
    </citation>
    <scope>NUCLEOTIDE SEQUENCE</scope>
    <source>
        <strain evidence="2">3313</strain>
    </source>
</reference>
<evidence type="ECO:0000313" key="3">
    <source>
        <dbReference type="EMBL" id="MDW4823636.1"/>
    </source>
</evidence>
<dbReference type="Pfam" id="PF22521">
    <property type="entry name" value="HypF_C_2"/>
    <property type="match status" value="1"/>
</dbReference>
<gene>
    <name evidence="2" type="ORF">OS133_09620</name>
    <name evidence="3" type="ORF">OS134_06095</name>
</gene>
<dbReference type="Proteomes" id="UP001259340">
    <property type="component" value="Unassembled WGS sequence"/>
</dbReference>
<evidence type="ECO:0000313" key="2">
    <source>
        <dbReference type="EMBL" id="MDR8523929.1"/>
    </source>
</evidence>
<comment type="caution">
    <text evidence="2">The sequence shown here is derived from an EMBL/GenBank/DDBJ whole genome shotgun (WGS) entry which is preliminary data.</text>
</comment>
<dbReference type="AlphaFoldDB" id="A0AAW8NPV7"/>
<evidence type="ECO:0000313" key="4">
    <source>
        <dbReference type="Proteomes" id="UP001259340"/>
    </source>
</evidence>
<dbReference type="EMBL" id="JAPMLD010000002">
    <property type="protein sequence ID" value="MDW4823636.1"/>
    <property type="molecule type" value="Genomic_DNA"/>
</dbReference>
<dbReference type="InterPro" id="IPR055128">
    <property type="entry name" value="HypF_C_2"/>
</dbReference>
<feature type="domain" description="Carbamoyltransferase Kae1-like" evidence="1">
    <location>
        <begin position="475"/>
        <end position="575"/>
    </location>
</feature>
<keyword evidence="5" id="KW-1185">Reference proteome</keyword>
<dbReference type="Gene3D" id="3.30.420.40">
    <property type="match status" value="1"/>
</dbReference>
<evidence type="ECO:0000259" key="1">
    <source>
        <dbReference type="Pfam" id="PF22521"/>
    </source>
</evidence>
<organism evidence="2 4">
    <name type="scientific">Shewanella fidelis</name>
    <dbReference type="NCBI Taxonomy" id="173509"/>
    <lineage>
        <taxon>Bacteria</taxon>
        <taxon>Pseudomonadati</taxon>
        <taxon>Pseudomonadota</taxon>
        <taxon>Gammaproteobacteria</taxon>
        <taxon>Alteromonadales</taxon>
        <taxon>Shewanellaceae</taxon>
        <taxon>Shewanella</taxon>
    </lineage>
</organism>
<accession>A0AAW8NPV7</accession>
<dbReference type="EMBL" id="JAPMLE010000001">
    <property type="protein sequence ID" value="MDR8523929.1"/>
    <property type="molecule type" value="Genomic_DNA"/>
</dbReference>
<dbReference type="Proteomes" id="UP001271263">
    <property type="component" value="Unassembled WGS sequence"/>
</dbReference>
<dbReference type="RefSeq" id="WP_310654737.1">
    <property type="nucleotide sequence ID" value="NZ_JAPMLA010000001.1"/>
</dbReference>
<protein>
    <submittedName>
        <fullName evidence="2">NiFe hydrogenase</fullName>
    </submittedName>
</protein>
<proteinExistence type="predicted"/>
<reference evidence="3 5" key="1">
    <citation type="journal article" date="2022" name="bioRxiv">
        <title>Prophages regulate Shewanella fidelis 3313 motility and biofilm formation: implications for gut colonization dynamics in Ciona robusta.</title>
        <authorList>
            <person name="Natarajan O."/>
            <person name="Gibboney S.L."/>
            <person name="Young M.N."/>
            <person name="Lim S.J."/>
            <person name="Pluta N."/>
            <person name="Atkinson C.G."/>
            <person name="Leigh B.A."/>
            <person name="Liberti A."/>
            <person name="Kees E.D."/>
            <person name="Breitbart M."/>
            <person name="Gralnick J.A."/>
            <person name="Dishaw L.J."/>
        </authorList>
    </citation>
    <scope>NUCLEOTIDE SEQUENCE [LARGE SCALE GENOMIC DNA]</scope>
    <source>
        <strain evidence="3 5">JG4066</strain>
    </source>
</reference>
<sequence length="601" mass="67187">MKKIRFEFNCTRDVPFYAHLCDQYLLKPDYNIAIGREQNSYYLEAEGEQVILEQLADEVANDFLLSVCLTKPNIKLVDDFSGSKTPFNNKGLTTSNLGLEYCQHCQPKFADNQSAQFGEIDLACPCCQSHLRITKAEKSFSLDNVKALAAQLNSQGYIELPSPNDTLPIIVSFQPIDNKVVNSSQQRPHLVICNPNNLNAHFSLSGSQILGLSSIEKPFISAKPIAKHPRLHHALYEICFAKSRLLLVLCEVLRQQGIDYLYIAHSDNPHFAIVNGHWSEVTSQLGTAPLFIPANQAPLHDDAQIGPYIAKWQKHVINVVQEPLFNHQPLGQTPDNAASCALLAANIRNKHAKNTAVIYLSNQYKSQIVTADKQQKMELFFEFPELPDNGYEIVHQLSDSPQKVLLEKFKNQYPEDYIRLLSLKLAEPCNNIQTLWAIVAIILGAETNKETSSTIKELTTLQTKTALCDFVIAKAMAHKGSNAPRIDFPLTKGEAARSLNWCKTLGSIISFRLAEQGNIEKLAFGLHDSLADYIANWIEHLDQNIGLKSIVLAGNEFSNPMLAERIALRLVNNFTLNTNPAMDLDGVNLAVGGLFLKQRRR</sequence>